<proteinExistence type="predicted"/>
<name>A0A3S5ALU4_9PLAT</name>
<feature type="region of interest" description="Disordered" evidence="1">
    <location>
        <begin position="66"/>
        <end position="88"/>
    </location>
</feature>
<evidence type="ECO:0000313" key="3">
    <source>
        <dbReference type="Proteomes" id="UP000784294"/>
    </source>
</evidence>
<dbReference type="AlphaFoldDB" id="A0A3S5ALU4"/>
<sequence length="117" mass="13534">MGDESDYFTKAMRINIPGRISEQKCEMTIWSWRINMKQELGIRNPITAKGRVGELPALANSGIRISHEDAGQTSGSVPIRRPDSRNYRDYRNGFRTRQLTEAQLWKTECKAITKYNR</sequence>
<evidence type="ECO:0000256" key="1">
    <source>
        <dbReference type="SAM" id="MobiDB-lite"/>
    </source>
</evidence>
<organism evidence="2 3">
    <name type="scientific">Protopolystoma xenopodis</name>
    <dbReference type="NCBI Taxonomy" id="117903"/>
    <lineage>
        <taxon>Eukaryota</taxon>
        <taxon>Metazoa</taxon>
        <taxon>Spiralia</taxon>
        <taxon>Lophotrochozoa</taxon>
        <taxon>Platyhelminthes</taxon>
        <taxon>Monogenea</taxon>
        <taxon>Polyopisthocotylea</taxon>
        <taxon>Polystomatidea</taxon>
        <taxon>Polystomatidae</taxon>
        <taxon>Protopolystoma</taxon>
    </lineage>
</organism>
<dbReference type="Proteomes" id="UP000784294">
    <property type="component" value="Unassembled WGS sequence"/>
</dbReference>
<protein>
    <submittedName>
        <fullName evidence="2">Uncharacterized protein</fullName>
    </submittedName>
</protein>
<keyword evidence="3" id="KW-1185">Reference proteome</keyword>
<accession>A0A3S5ALU4</accession>
<evidence type="ECO:0000313" key="2">
    <source>
        <dbReference type="EMBL" id="VEL40153.1"/>
    </source>
</evidence>
<dbReference type="EMBL" id="CAAALY010263888">
    <property type="protein sequence ID" value="VEL40153.1"/>
    <property type="molecule type" value="Genomic_DNA"/>
</dbReference>
<gene>
    <name evidence="2" type="ORF">PXEA_LOCUS33593</name>
</gene>
<reference evidence="2" key="1">
    <citation type="submission" date="2018-11" db="EMBL/GenBank/DDBJ databases">
        <authorList>
            <consortium name="Pathogen Informatics"/>
        </authorList>
    </citation>
    <scope>NUCLEOTIDE SEQUENCE</scope>
</reference>
<comment type="caution">
    <text evidence="2">The sequence shown here is derived from an EMBL/GenBank/DDBJ whole genome shotgun (WGS) entry which is preliminary data.</text>
</comment>